<dbReference type="RefSeq" id="WP_369329927.1">
    <property type="nucleotide sequence ID" value="NZ_JAULBC010000004.1"/>
</dbReference>
<proteinExistence type="predicted"/>
<accession>A0ABV3ZJ22</accession>
<dbReference type="Pfam" id="PF00583">
    <property type="entry name" value="Acetyltransf_1"/>
    <property type="match status" value="1"/>
</dbReference>
<evidence type="ECO:0000313" key="3">
    <source>
        <dbReference type="Proteomes" id="UP001560573"/>
    </source>
</evidence>
<sequence length="248" mass="28219">MKVQVSKTTKHETVSLRNLFLRAINCQFIHNAYHERGWADVYMFRYDNMPAGYIALCGGDDRNIKDTVFEFFVLPEYNRFSSRFFVAAIETAHPLYIESQSNDPFTSAALLEFAHEIKTTVVLFEDGMLTDHSIVGASFRLKKADDRIFEHHVEGEGEYVVEWNNEIVATGGFLMHYNAPFADLYMEVKENCRKKGFGAYIIQELKKVTYQAGKVPAARCNLQNKASKATLIKAGMKIVGFMLKGNLS</sequence>
<gene>
    <name evidence="2" type="ORF">QTN47_13475</name>
</gene>
<evidence type="ECO:0000313" key="2">
    <source>
        <dbReference type="EMBL" id="MEX6688518.1"/>
    </source>
</evidence>
<dbReference type="PROSITE" id="PS51186">
    <property type="entry name" value="GNAT"/>
    <property type="match status" value="1"/>
</dbReference>
<feature type="domain" description="N-acetyltransferase" evidence="1">
    <location>
        <begin position="118"/>
        <end position="248"/>
    </location>
</feature>
<evidence type="ECO:0000259" key="1">
    <source>
        <dbReference type="PROSITE" id="PS51186"/>
    </source>
</evidence>
<dbReference type="SUPFAM" id="SSF55729">
    <property type="entry name" value="Acyl-CoA N-acyltransferases (Nat)"/>
    <property type="match status" value="1"/>
</dbReference>
<reference evidence="2 3" key="1">
    <citation type="submission" date="2023-07" db="EMBL/GenBank/DDBJ databases">
        <authorList>
            <person name="Lian W.-H."/>
        </authorList>
    </citation>
    <scope>NUCLEOTIDE SEQUENCE [LARGE SCALE GENOMIC DNA]</scope>
    <source>
        <strain evidence="2 3">SYSU DXS3180</strain>
    </source>
</reference>
<dbReference type="Proteomes" id="UP001560573">
    <property type="component" value="Unassembled WGS sequence"/>
</dbReference>
<dbReference type="InterPro" id="IPR016181">
    <property type="entry name" value="Acyl_CoA_acyltransferase"/>
</dbReference>
<name>A0ABV3ZJ22_9BACT</name>
<comment type="caution">
    <text evidence="2">The sequence shown here is derived from an EMBL/GenBank/DDBJ whole genome shotgun (WGS) entry which is preliminary data.</text>
</comment>
<dbReference type="Gene3D" id="3.40.630.30">
    <property type="match status" value="1"/>
</dbReference>
<protein>
    <submittedName>
        <fullName evidence="2">N-acetyltransferase</fullName>
    </submittedName>
</protein>
<keyword evidence="3" id="KW-1185">Reference proteome</keyword>
<dbReference type="EMBL" id="JAULBC010000004">
    <property type="protein sequence ID" value="MEX6688518.1"/>
    <property type="molecule type" value="Genomic_DNA"/>
</dbReference>
<organism evidence="2 3">
    <name type="scientific">Danxiaibacter flavus</name>
    <dbReference type="NCBI Taxonomy" id="3049108"/>
    <lineage>
        <taxon>Bacteria</taxon>
        <taxon>Pseudomonadati</taxon>
        <taxon>Bacteroidota</taxon>
        <taxon>Chitinophagia</taxon>
        <taxon>Chitinophagales</taxon>
        <taxon>Chitinophagaceae</taxon>
        <taxon>Danxiaibacter</taxon>
    </lineage>
</organism>
<dbReference type="InterPro" id="IPR000182">
    <property type="entry name" value="GNAT_dom"/>
</dbReference>